<accession>H6X471</accession>
<feature type="transmembrane region" description="Helical" evidence="1">
    <location>
        <begin position="6"/>
        <end position="25"/>
    </location>
</feature>
<dbReference type="Proteomes" id="UP000007524">
    <property type="component" value="Segment"/>
</dbReference>
<sequence>MIGLISVVLTIPYIIIVWAMVCSLLQENGSLKGSRFNYKEDFLLNSNTVSLLYKIVWIWLAATVLNFFFPVFGIVLYIVNIVIILVSLYWLYECYKSGKFKVWFNKK</sequence>
<evidence type="ECO:0000313" key="3">
    <source>
        <dbReference type="Proteomes" id="UP000007524"/>
    </source>
</evidence>
<evidence type="ECO:0000313" key="2">
    <source>
        <dbReference type="EMBL" id="AFA44537.1"/>
    </source>
</evidence>
<dbReference type="RefSeq" id="YP_007007419.1">
    <property type="nucleotide sequence ID" value="NC_019526.1"/>
</dbReference>
<dbReference type="EMBL" id="JQ513383">
    <property type="protein sequence ID" value="AFA44537.1"/>
    <property type="molecule type" value="Genomic_DNA"/>
</dbReference>
<proteinExistence type="predicted"/>
<reference evidence="2 3" key="1">
    <citation type="journal article" date="2012" name="J. Virol.">
        <title>Genome of Klebsiella sp.-Infecting Bacteriophage vB_KleM_RaK2.</title>
        <authorList>
            <person name="Simoliunas E."/>
            <person name="Kaliniene L."/>
            <person name="Truncaite L."/>
            <person name="Klausa V."/>
            <person name="Zajanckauskaite A."/>
            <person name="Meskys R."/>
        </authorList>
    </citation>
    <scope>NUCLEOTIDE SEQUENCE [LARGE SCALE GENOMIC DNA]</scope>
</reference>
<feature type="transmembrane region" description="Helical" evidence="1">
    <location>
        <begin position="74"/>
        <end position="92"/>
    </location>
</feature>
<keyword evidence="1" id="KW-0472">Membrane</keyword>
<name>H6X471_9CAUD</name>
<evidence type="ECO:0000256" key="1">
    <source>
        <dbReference type="SAM" id="Phobius"/>
    </source>
</evidence>
<protein>
    <submittedName>
        <fullName evidence="2">Uncharacterized protein</fullName>
    </submittedName>
</protein>
<organism evidence="2 3">
    <name type="scientific">Klebsiella phage vB_KleM_RaK2</name>
    <dbReference type="NCBI Taxonomy" id="1147094"/>
    <lineage>
        <taxon>Viruses</taxon>
        <taxon>Duplodnaviria</taxon>
        <taxon>Heunggongvirae</taxon>
        <taxon>Uroviricota</taxon>
        <taxon>Caudoviricetes</taxon>
        <taxon>Alcyoneusvirus</taxon>
        <taxon>Alcyoneusvirus RaK2</taxon>
    </lineage>
</organism>
<feature type="transmembrane region" description="Helical" evidence="1">
    <location>
        <begin position="46"/>
        <end position="68"/>
    </location>
</feature>
<dbReference type="GeneID" id="14012852"/>
<gene>
    <name evidence="2" type="ORF">RaK2_00264</name>
</gene>
<keyword evidence="3" id="KW-1185">Reference proteome</keyword>
<dbReference type="KEGG" id="vg:14012852"/>
<keyword evidence="1" id="KW-0812">Transmembrane</keyword>
<keyword evidence="1" id="KW-1133">Transmembrane helix</keyword>